<accession>A0A2P2C4W9</accession>
<proteinExistence type="predicted"/>
<name>A0A2P2C4W9_9ZZZZ</name>
<evidence type="ECO:0000256" key="1">
    <source>
        <dbReference type="SAM" id="MobiDB-lite"/>
    </source>
</evidence>
<sequence length="97" mass="10652">MPGPSRAMWLPDWFTDDLRARHPDAVHAAEDMVAAMPAEVRQTAEGMADGRLIVVPRAAQMAPGAHERLLGRRDGPSAAKVQLRRSPRARSGCLRCR</sequence>
<organism evidence="2">
    <name type="scientific">metagenome</name>
    <dbReference type="NCBI Taxonomy" id="256318"/>
    <lineage>
        <taxon>unclassified sequences</taxon>
        <taxon>metagenomes</taxon>
    </lineage>
</organism>
<dbReference type="EMBL" id="CZKA01000024">
    <property type="protein sequence ID" value="CUR55772.1"/>
    <property type="molecule type" value="Genomic_DNA"/>
</dbReference>
<evidence type="ECO:0000313" key="2">
    <source>
        <dbReference type="EMBL" id="CUR55772.1"/>
    </source>
</evidence>
<dbReference type="AlphaFoldDB" id="A0A2P2C4W9"/>
<reference evidence="2" key="1">
    <citation type="submission" date="2015-08" db="EMBL/GenBank/DDBJ databases">
        <authorList>
            <person name="Babu N.S."/>
            <person name="Beckwith C.J."/>
            <person name="Beseler K.G."/>
            <person name="Brison A."/>
            <person name="Carone J.V."/>
            <person name="Caskin T.P."/>
            <person name="Diamond M."/>
            <person name="Durham M.E."/>
            <person name="Foxe J.M."/>
            <person name="Go M."/>
            <person name="Henderson B.A."/>
            <person name="Jones I.B."/>
            <person name="McGettigan J.A."/>
            <person name="Micheletti S.J."/>
            <person name="Nasrallah M.E."/>
            <person name="Ortiz D."/>
            <person name="Piller C.R."/>
            <person name="Privatt S.R."/>
            <person name="Schneider S.L."/>
            <person name="Sharp S."/>
            <person name="Smith T.C."/>
            <person name="Stanton J.D."/>
            <person name="Ullery H.E."/>
            <person name="Wilson R.J."/>
            <person name="Serrano M.G."/>
            <person name="Buck G."/>
            <person name="Lee V."/>
            <person name="Wang Y."/>
            <person name="Carvalho R."/>
            <person name="Voegtly L."/>
            <person name="Shi R."/>
            <person name="Duckworth R."/>
            <person name="Johnson A."/>
            <person name="Loviza R."/>
            <person name="Walstead R."/>
            <person name="Shah Z."/>
            <person name="Kiflezghi M."/>
            <person name="Wade K."/>
            <person name="Ball S.L."/>
            <person name="Bradley K.W."/>
            <person name="Asai D.J."/>
            <person name="Bowman C.A."/>
            <person name="Russell D.A."/>
            <person name="Pope W.H."/>
            <person name="Jacobs-Sera D."/>
            <person name="Hendrix R.W."/>
            <person name="Hatfull G.F."/>
        </authorList>
    </citation>
    <scope>NUCLEOTIDE SEQUENCE</scope>
</reference>
<gene>
    <name evidence="2" type="ORF">NOCA2300004</name>
</gene>
<feature type="region of interest" description="Disordered" evidence="1">
    <location>
        <begin position="69"/>
        <end position="97"/>
    </location>
</feature>
<protein>
    <submittedName>
        <fullName evidence="2">Uncharacterized protein</fullName>
    </submittedName>
</protein>